<dbReference type="PANTHER" id="PTHR36111">
    <property type="entry name" value="INNER MEMBRANE PROTEIN-RELATED"/>
    <property type="match status" value="1"/>
</dbReference>
<evidence type="ECO:0000313" key="2">
    <source>
        <dbReference type="EMBL" id="AKA68916.1"/>
    </source>
</evidence>
<keyword evidence="1" id="KW-0472">Membrane</keyword>
<feature type="transmembrane region" description="Helical" evidence="1">
    <location>
        <begin position="68"/>
        <end position="87"/>
    </location>
</feature>
<dbReference type="Pfam" id="PF04474">
    <property type="entry name" value="DUF554"/>
    <property type="match status" value="1"/>
</dbReference>
<keyword evidence="1" id="KW-0812">Transmembrane</keyword>
<keyword evidence="3" id="KW-1185">Reference proteome</keyword>
<gene>
    <name evidence="2" type="ORF">CSCA_1791</name>
</gene>
<reference evidence="2 3" key="1">
    <citation type="journal article" date="2015" name="J. Biotechnol.">
        <title>Complete genome sequence of a malodorant-producing acetogen, Clostridium scatologenes ATCC 25775(T).</title>
        <authorList>
            <person name="Zhu Z."/>
            <person name="Guo T."/>
            <person name="Zheng H."/>
            <person name="Song T."/>
            <person name="Ouyang P."/>
            <person name="Xie J."/>
        </authorList>
    </citation>
    <scope>NUCLEOTIDE SEQUENCE [LARGE SCALE GENOMIC DNA]</scope>
    <source>
        <strain evidence="2 3">ATCC 25775</strain>
    </source>
</reference>
<sequence>MRGLGTIINTIAVIIGSGIGLFFKNGMKQKMQHILMQACGVAVIFIGITGTLQGMITMHNGKIETKGTMLLIFSLVIGSFIGQMLDIEKWLDGLGEKIKSAVRVKEDNQFVEGFVNTSLIICIGAMAIVGSIQDGLKGDYSMLIAKSILDFVIVLVFASTHGLGVMFSAIAIFMYEGSITFLTVFIGPFLGNTLIENMSFVGSALILCVGINIALGKKFNVGNMLPALLIPGVYELISNFIK</sequence>
<dbReference type="AlphaFoldDB" id="A0A0E3GQP2"/>
<accession>A0A0E3GQP2</accession>
<protein>
    <recommendedName>
        <fullName evidence="4">Transport protein</fullName>
    </recommendedName>
</protein>
<evidence type="ECO:0000256" key="1">
    <source>
        <dbReference type="SAM" id="Phobius"/>
    </source>
</evidence>
<dbReference type="InterPro" id="IPR007563">
    <property type="entry name" value="DUF554"/>
</dbReference>
<keyword evidence="1" id="KW-1133">Transmembrane helix</keyword>
<dbReference type="EMBL" id="CP009933">
    <property type="protein sequence ID" value="AKA68916.1"/>
    <property type="molecule type" value="Genomic_DNA"/>
</dbReference>
<dbReference type="KEGG" id="csq:CSCA_1791"/>
<feature type="transmembrane region" description="Helical" evidence="1">
    <location>
        <begin position="108"/>
        <end position="128"/>
    </location>
</feature>
<feature type="transmembrane region" description="Helical" evidence="1">
    <location>
        <begin position="35"/>
        <end position="56"/>
    </location>
</feature>
<feature type="transmembrane region" description="Helical" evidence="1">
    <location>
        <begin position="6"/>
        <end position="23"/>
    </location>
</feature>
<dbReference type="PANTHER" id="PTHR36111:SF2">
    <property type="entry name" value="INNER MEMBRANE PROTEIN"/>
    <property type="match status" value="1"/>
</dbReference>
<feature type="transmembrane region" description="Helical" evidence="1">
    <location>
        <begin position="198"/>
        <end position="215"/>
    </location>
</feature>
<dbReference type="RefSeq" id="WP_029161894.1">
    <property type="nucleotide sequence ID" value="NZ_CP009933.1"/>
</dbReference>
<evidence type="ECO:0008006" key="4">
    <source>
        <dbReference type="Google" id="ProtNLM"/>
    </source>
</evidence>
<name>A0A0E3GQP2_CLOSL</name>
<dbReference type="Proteomes" id="UP000033115">
    <property type="component" value="Chromosome"/>
</dbReference>
<evidence type="ECO:0000313" key="3">
    <source>
        <dbReference type="Proteomes" id="UP000033115"/>
    </source>
</evidence>
<proteinExistence type="predicted"/>
<dbReference type="HOGENOM" id="CLU_091659_0_0_9"/>
<organism evidence="2 3">
    <name type="scientific">Clostridium scatologenes</name>
    <dbReference type="NCBI Taxonomy" id="1548"/>
    <lineage>
        <taxon>Bacteria</taxon>
        <taxon>Bacillati</taxon>
        <taxon>Bacillota</taxon>
        <taxon>Clostridia</taxon>
        <taxon>Eubacteriales</taxon>
        <taxon>Clostridiaceae</taxon>
        <taxon>Clostridium</taxon>
    </lineage>
</organism>